<dbReference type="AlphaFoldDB" id="A0A1H7L781"/>
<evidence type="ECO:0000313" key="2">
    <source>
        <dbReference type="EMBL" id="SEK94798.1"/>
    </source>
</evidence>
<feature type="signal peptide" evidence="1">
    <location>
        <begin position="1"/>
        <end position="19"/>
    </location>
</feature>
<gene>
    <name evidence="2" type="ORF">SAMN04488526_1629</name>
</gene>
<dbReference type="PROSITE" id="PS51257">
    <property type="entry name" value="PROKAR_LIPOPROTEIN"/>
    <property type="match status" value="1"/>
</dbReference>
<evidence type="ECO:0000256" key="1">
    <source>
        <dbReference type="SAM" id="SignalP"/>
    </source>
</evidence>
<dbReference type="OrthoDB" id="7658657at2"/>
<reference evidence="2 3" key="1">
    <citation type="submission" date="2016-10" db="EMBL/GenBank/DDBJ databases">
        <authorList>
            <person name="de Groot N.N."/>
        </authorList>
    </citation>
    <scope>NUCLEOTIDE SEQUENCE [LARGE SCALE GENOMIC DNA]</scope>
    <source>
        <strain evidence="2 3">DSM 14858</strain>
    </source>
</reference>
<feature type="chain" id="PRO_5011530987" evidence="1">
    <location>
        <begin position="20"/>
        <end position="139"/>
    </location>
</feature>
<accession>A0A1H7L781</accession>
<keyword evidence="1" id="KW-0732">Signal</keyword>
<evidence type="ECO:0000313" key="3">
    <source>
        <dbReference type="Proteomes" id="UP000199283"/>
    </source>
</evidence>
<proteinExistence type="predicted"/>
<protein>
    <submittedName>
        <fullName evidence="2">Uncharacterized protein</fullName>
    </submittedName>
</protein>
<dbReference type="EMBL" id="FNZQ01000002">
    <property type="protein sequence ID" value="SEK94798.1"/>
    <property type="molecule type" value="Genomic_DNA"/>
</dbReference>
<dbReference type="RefSeq" id="WP_092761655.1">
    <property type="nucleotide sequence ID" value="NZ_CAXBJT010000011.1"/>
</dbReference>
<name>A0A1H7L781_9RHOB</name>
<sequence length="139" mass="14382">MRSILIFLPLVLGACQTLATATGGDVPQSDVIVPPGEVRVVSAAATPGEVTIRLSDGARCTGTRPEGTPGGWSGVTADCGYALPYTVMFKQGSVPQRFQIEVPAAGTGPRAEILVVDVDGVRRLFAAPLGSNVRFETQG</sequence>
<organism evidence="2 3">
    <name type="scientific">Jannaschia helgolandensis</name>
    <dbReference type="NCBI Taxonomy" id="188906"/>
    <lineage>
        <taxon>Bacteria</taxon>
        <taxon>Pseudomonadati</taxon>
        <taxon>Pseudomonadota</taxon>
        <taxon>Alphaproteobacteria</taxon>
        <taxon>Rhodobacterales</taxon>
        <taxon>Roseobacteraceae</taxon>
        <taxon>Jannaschia</taxon>
    </lineage>
</organism>
<dbReference type="Proteomes" id="UP000199283">
    <property type="component" value="Unassembled WGS sequence"/>
</dbReference>
<dbReference type="STRING" id="188906.SAMN04488526_1629"/>
<keyword evidence="3" id="KW-1185">Reference proteome</keyword>